<name>A0AAN7QJB4_TRANT</name>
<evidence type="ECO:0000313" key="2">
    <source>
        <dbReference type="Proteomes" id="UP001346149"/>
    </source>
</evidence>
<gene>
    <name evidence="1" type="ORF">SAY86_027772</name>
</gene>
<dbReference type="Proteomes" id="UP001346149">
    <property type="component" value="Unassembled WGS sequence"/>
</dbReference>
<dbReference type="AlphaFoldDB" id="A0AAN7QJB4"/>
<reference evidence="1 2" key="1">
    <citation type="journal article" date="2023" name="Hortic Res">
        <title>Pangenome of water caltrop reveals structural variations and asymmetric subgenome divergence after allopolyploidization.</title>
        <authorList>
            <person name="Zhang X."/>
            <person name="Chen Y."/>
            <person name="Wang L."/>
            <person name="Yuan Y."/>
            <person name="Fang M."/>
            <person name="Shi L."/>
            <person name="Lu R."/>
            <person name="Comes H.P."/>
            <person name="Ma Y."/>
            <person name="Chen Y."/>
            <person name="Huang G."/>
            <person name="Zhou Y."/>
            <person name="Zheng Z."/>
            <person name="Qiu Y."/>
        </authorList>
    </citation>
    <scope>NUCLEOTIDE SEQUENCE [LARGE SCALE GENOMIC DNA]</scope>
    <source>
        <strain evidence="1">F231</strain>
    </source>
</reference>
<organism evidence="1 2">
    <name type="scientific">Trapa natans</name>
    <name type="common">Water chestnut</name>
    <dbReference type="NCBI Taxonomy" id="22666"/>
    <lineage>
        <taxon>Eukaryota</taxon>
        <taxon>Viridiplantae</taxon>
        <taxon>Streptophyta</taxon>
        <taxon>Embryophyta</taxon>
        <taxon>Tracheophyta</taxon>
        <taxon>Spermatophyta</taxon>
        <taxon>Magnoliopsida</taxon>
        <taxon>eudicotyledons</taxon>
        <taxon>Gunneridae</taxon>
        <taxon>Pentapetalae</taxon>
        <taxon>rosids</taxon>
        <taxon>malvids</taxon>
        <taxon>Myrtales</taxon>
        <taxon>Lythraceae</taxon>
        <taxon>Trapa</taxon>
    </lineage>
</organism>
<keyword evidence="2" id="KW-1185">Reference proteome</keyword>
<protein>
    <submittedName>
        <fullName evidence="1">Uncharacterized protein</fullName>
    </submittedName>
</protein>
<accession>A0AAN7QJB4</accession>
<sequence>MNISTTTFIYCFCPDGFNGNPYVKGGCKDINIRKGIHIPYVFILIGTNPQKPLGILFSNNMLQC</sequence>
<proteinExistence type="predicted"/>
<evidence type="ECO:0000313" key="1">
    <source>
        <dbReference type="EMBL" id="KAK4769622.1"/>
    </source>
</evidence>
<comment type="caution">
    <text evidence="1">The sequence shown here is derived from an EMBL/GenBank/DDBJ whole genome shotgun (WGS) entry which is preliminary data.</text>
</comment>
<dbReference type="EMBL" id="JAXQNO010000021">
    <property type="protein sequence ID" value="KAK4769622.1"/>
    <property type="molecule type" value="Genomic_DNA"/>
</dbReference>